<sequence length="109" mass="12652">MKKYLLLTLVLLPLTASASNALKDTIKAKRKYEHSKSHITNTLDNTKRDIEEITSGTYVQNQAKREAKKATSKYTNKVENVKNATDPEHIKRKANNELNRQFDEWLYED</sequence>
<dbReference type="Proteomes" id="UP000092741">
    <property type="component" value="Chromosome 1"/>
</dbReference>
<proteinExistence type="predicted"/>
<keyword evidence="2" id="KW-0808">Transferase</keyword>
<dbReference type="GeneID" id="70913300"/>
<reference evidence="2 3" key="1">
    <citation type="submission" date="2016-07" db="EMBL/GenBank/DDBJ databases">
        <title>Developing Vibrio natriegens as a novel, fast-growing host for biotechnology.</title>
        <authorList>
            <person name="Weinstock M.T."/>
            <person name="Hesek E.D."/>
            <person name="Wilson C.M."/>
            <person name="Gibson D.G."/>
        </authorList>
    </citation>
    <scope>NUCLEOTIDE SEQUENCE [LARGE SCALE GENOMIC DNA]</scope>
    <source>
        <strain evidence="2 3">ATCC 14048</strain>
    </source>
</reference>
<keyword evidence="3" id="KW-1185">Reference proteome</keyword>
<dbReference type="AlphaFoldDB" id="A0AAN0Y160"/>
<keyword evidence="1" id="KW-0732">Signal</keyword>
<dbReference type="KEGG" id="vna:PN96_10835"/>
<keyword evidence="2" id="KW-0418">Kinase</keyword>
<dbReference type="GO" id="GO:0016301">
    <property type="term" value="F:kinase activity"/>
    <property type="evidence" value="ECO:0007669"/>
    <property type="project" value="UniProtKB-KW"/>
</dbReference>
<dbReference type="EMBL" id="CP016345">
    <property type="protein sequence ID" value="ANQ11703.1"/>
    <property type="molecule type" value="Genomic_DNA"/>
</dbReference>
<feature type="chain" id="PRO_5042983978" evidence="1">
    <location>
        <begin position="19"/>
        <end position="109"/>
    </location>
</feature>
<evidence type="ECO:0000256" key="1">
    <source>
        <dbReference type="SAM" id="SignalP"/>
    </source>
</evidence>
<organism evidence="2 3">
    <name type="scientific">Vibrio natriegens NBRC 15636 = ATCC 14048 = DSM 759</name>
    <dbReference type="NCBI Taxonomy" id="1219067"/>
    <lineage>
        <taxon>Bacteria</taxon>
        <taxon>Pseudomonadati</taxon>
        <taxon>Pseudomonadota</taxon>
        <taxon>Gammaproteobacteria</taxon>
        <taxon>Vibrionales</taxon>
        <taxon>Vibrionaceae</taxon>
        <taxon>Vibrio</taxon>
    </lineage>
</organism>
<feature type="signal peptide" evidence="1">
    <location>
        <begin position="1"/>
        <end position="18"/>
    </location>
</feature>
<name>A0AAN0Y160_VIBNA</name>
<gene>
    <name evidence="2" type="ORF">BA890_02500</name>
</gene>
<dbReference type="RefSeq" id="WP_014230875.1">
    <property type="nucleotide sequence ID" value="NZ_ATFJ01000038.1"/>
</dbReference>
<accession>A0AAN0Y160</accession>
<evidence type="ECO:0000313" key="3">
    <source>
        <dbReference type="Proteomes" id="UP000092741"/>
    </source>
</evidence>
<protein>
    <submittedName>
        <fullName evidence="2">Histidine kinase</fullName>
    </submittedName>
</protein>
<evidence type="ECO:0000313" key="2">
    <source>
        <dbReference type="EMBL" id="ANQ11703.1"/>
    </source>
</evidence>